<evidence type="ECO:0000256" key="1">
    <source>
        <dbReference type="ARBA" id="ARBA00000493"/>
    </source>
</evidence>
<dbReference type="Ensembl" id="ENSLLET00000034481.1">
    <property type="protein sequence ID" value="ENSLLEP00000033209.1"/>
    <property type="gene ID" value="ENSLLEG00000021017.1"/>
</dbReference>
<comment type="similarity">
    <text evidence="2">Belongs to the DNA repair enzymes AP/ExoA family.</text>
</comment>
<name>A0A8C5Q6Z9_9ANUR</name>
<dbReference type="GeneTree" id="ENSGT01010000228663"/>
<feature type="binding site" evidence="9">
    <location>
        <position position="147"/>
    </location>
    <ligand>
        <name>Mg(2+)</name>
        <dbReference type="ChEBI" id="CHEBI:18420"/>
        <label>1</label>
    </ligand>
</feature>
<feature type="binding site" evidence="9">
    <location>
        <position position="145"/>
    </location>
    <ligand>
        <name>Mg(2+)</name>
        <dbReference type="ChEBI" id="CHEBI:18420"/>
        <label>1</label>
    </ligand>
</feature>
<evidence type="ECO:0000256" key="2">
    <source>
        <dbReference type="ARBA" id="ARBA00007092"/>
    </source>
</evidence>
<dbReference type="PANTHER" id="PTHR22748:SF23">
    <property type="entry name" value="EXODEOXYRIBONUCLEASE III"/>
    <property type="match status" value="1"/>
</dbReference>
<evidence type="ECO:0000313" key="12">
    <source>
        <dbReference type="Ensembl" id="ENSLLEP00000033209.1"/>
    </source>
</evidence>
<evidence type="ECO:0000256" key="5">
    <source>
        <dbReference type="ARBA" id="ARBA00022763"/>
    </source>
</evidence>
<dbReference type="InterPro" id="IPR005135">
    <property type="entry name" value="Endo/exonuclease/phosphatase"/>
</dbReference>
<feature type="site" description="Transition state stabilizer" evidence="10">
    <location>
        <position position="147"/>
    </location>
</feature>
<evidence type="ECO:0000256" key="9">
    <source>
        <dbReference type="PIRSR" id="PIRSR604808-2"/>
    </source>
</evidence>
<keyword evidence="6" id="KW-0378">Hydrolase</keyword>
<dbReference type="Proteomes" id="UP000694569">
    <property type="component" value="Unplaced"/>
</dbReference>
<feature type="binding site" evidence="9">
    <location>
        <position position="7"/>
    </location>
    <ligand>
        <name>Mg(2+)</name>
        <dbReference type="ChEBI" id="CHEBI:18420"/>
        <label>1</label>
    </ligand>
</feature>
<dbReference type="OrthoDB" id="8961218at2759"/>
<dbReference type="GO" id="GO:0003906">
    <property type="term" value="F:DNA-(apurinic or apyrimidinic site) endonuclease activity"/>
    <property type="evidence" value="ECO:0007669"/>
    <property type="project" value="TreeGrafter"/>
</dbReference>
<keyword evidence="13" id="KW-1185">Reference proteome</keyword>
<dbReference type="Gene3D" id="3.60.10.10">
    <property type="entry name" value="Endonuclease/exonuclease/phosphatase"/>
    <property type="match status" value="1"/>
</dbReference>
<comment type="cofactor">
    <cofactor evidence="9">
        <name>Mg(2+)</name>
        <dbReference type="ChEBI" id="CHEBI:18420"/>
    </cofactor>
    <cofactor evidence="9">
        <name>Mn(2+)</name>
        <dbReference type="ChEBI" id="CHEBI:29035"/>
    </cofactor>
    <text evidence="9">Probably binds two magnesium or manganese ions per subunit.</text>
</comment>
<evidence type="ECO:0000256" key="6">
    <source>
        <dbReference type="ARBA" id="ARBA00022801"/>
    </source>
</evidence>
<evidence type="ECO:0000256" key="4">
    <source>
        <dbReference type="ARBA" id="ARBA00022723"/>
    </source>
</evidence>
<evidence type="ECO:0000256" key="3">
    <source>
        <dbReference type="ARBA" id="ARBA00012115"/>
    </source>
</evidence>
<protein>
    <recommendedName>
        <fullName evidence="3">exodeoxyribonuclease III</fullName>
        <ecNumber evidence="3">3.1.11.2</ecNumber>
    </recommendedName>
</protein>
<dbReference type="SUPFAM" id="SSF56219">
    <property type="entry name" value="DNase I-like"/>
    <property type="match status" value="1"/>
</dbReference>
<keyword evidence="9" id="KW-0464">Manganese</keyword>
<proteinExistence type="inferred from homology"/>
<feature type="binding site" evidence="9">
    <location>
        <position position="36"/>
    </location>
    <ligand>
        <name>Mg(2+)</name>
        <dbReference type="ChEBI" id="CHEBI:18420"/>
        <label>1</label>
    </ligand>
</feature>
<dbReference type="EC" id="3.1.11.2" evidence="3"/>
<evidence type="ECO:0000256" key="10">
    <source>
        <dbReference type="PIRSR" id="PIRSR604808-3"/>
    </source>
</evidence>
<sequence>MKLMSFNVRGLNAPFKRHALCSEIKRGDPDMVCLQETHFRRLSHPLLQVPRYTTQFHATGPTKSRGVSILLHDRMSFQLHRKLSDPKGRYLILGGRYLFVRGKIVDTVYTFASLYLPNKKQHTCLTRMLKSLDSFQQGITIIAGDLNVPLEPYIDSSSGASATPSIFLRQIPYPYMNTN</sequence>
<evidence type="ECO:0000256" key="8">
    <source>
        <dbReference type="ARBA" id="ARBA00023204"/>
    </source>
</evidence>
<keyword evidence="5" id="KW-0227">DNA damage</keyword>
<dbReference type="GO" id="GO:0006284">
    <property type="term" value="P:base-excision repair"/>
    <property type="evidence" value="ECO:0007669"/>
    <property type="project" value="TreeGrafter"/>
</dbReference>
<comment type="catalytic activity">
    <reaction evidence="1">
        <text>Exonucleolytic cleavage in the 3'- to 5'-direction to yield nucleoside 5'-phosphates.</text>
        <dbReference type="EC" id="3.1.11.2"/>
    </reaction>
</comment>
<feature type="domain" description="Endonuclease/exonuclease/phosphatase" evidence="11">
    <location>
        <begin position="4"/>
        <end position="149"/>
    </location>
</feature>
<keyword evidence="8" id="KW-0234">DNA repair</keyword>
<dbReference type="InterPro" id="IPR036691">
    <property type="entry name" value="Endo/exonu/phosph_ase_sf"/>
</dbReference>
<evidence type="ECO:0000313" key="13">
    <source>
        <dbReference type="Proteomes" id="UP000694569"/>
    </source>
</evidence>
<dbReference type="InterPro" id="IPR004808">
    <property type="entry name" value="AP_endonuc_1"/>
</dbReference>
<dbReference type="GO" id="GO:0008081">
    <property type="term" value="F:phosphoric diester hydrolase activity"/>
    <property type="evidence" value="ECO:0007669"/>
    <property type="project" value="TreeGrafter"/>
</dbReference>
<organism evidence="12 13">
    <name type="scientific">Leptobrachium leishanense</name>
    <name type="common">Leishan spiny toad</name>
    <dbReference type="NCBI Taxonomy" id="445787"/>
    <lineage>
        <taxon>Eukaryota</taxon>
        <taxon>Metazoa</taxon>
        <taxon>Chordata</taxon>
        <taxon>Craniata</taxon>
        <taxon>Vertebrata</taxon>
        <taxon>Euteleostomi</taxon>
        <taxon>Amphibia</taxon>
        <taxon>Batrachia</taxon>
        <taxon>Anura</taxon>
        <taxon>Pelobatoidea</taxon>
        <taxon>Megophryidae</taxon>
        <taxon>Leptobrachium</taxon>
    </lineage>
</organism>
<reference evidence="12" key="1">
    <citation type="submission" date="2025-08" db="UniProtKB">
        <authorList>
            <consortium name="Ensembl"/>
        </authorList>
    </citation>
    <scope>IDENTIFICATION</scope>
</reference>
<dbReference type="AlphaFoldDB" id="A0A8C5Q6Z9"/>
<accession>A0A8C5Q6Z9</accession>
<dbReference type="Pfam" id="PF03372">
    <property type="entry name" value="Exo_endo_phos"/>
    <property type="match status" value="1"/>
</dbReference>
<evidence type="ECO:0000259" key="11">
    <source>
        <dbReference type="Pfam" id="PF03372"/>
    </source>
</evidence>
<dbReference type="PANTHER" id="PTHR22748">
    <property type="entry name" value="AP ENDONUCLEASE"/>
    <property type="match status" value="1"/>
</dbReference>
<dbReference type="GO" id="GO:0046872">
    <property type="term" value="F:metal ion binding"/>
    <property type="evidence" value="ECO:0007669"/>
    <property type="project" value="UniProtKB-KW"/>
</dbReference>
<dbReference type="GO" id="GO:0005634">
    <property type="term" value="C:nucleus"/>
    <property type="evidence" value="ECO:0007669"/>
    <property type="project" value="TreeGrafter"/>
</dbReference>
<dbReference type="GO" id="GO:0008311">
    <property type="term" value="F:double-stranded DNA 3'-5' DNA exonuclease activity"/>
    <property type="evidence" value="ECO:0007669"/>
    <property type="project" value="UniProtKB-EC"/>
</dbReference>
<keyword evidence="7 9" id="KW-0460">Magnesium</keyword>
<keyword evidence="4 9" id="KW-0479">Metal-binding</keyword>
<reference evidence="12" key="2">
    <citation type="submission" date="2025-09" db="UniProtKB">
        <authorList>
            <consortium name="Ensembl"/>
        </authorList>
    </citation>
    <scope>IDENTIFICATION</scope>
</reference>
<evidence type="ECO:0000256" key="7">
    <source>
        <dbReference type="ARBA" id="ARBA00022842"/>
    </source>
</evidence>